<feature type="compositionally biased region" description="Polar residues" evidence="1">
    <location>
        <begin position="100"/>
        <end position="109"/>
    </location>
</feature>
<evidence type="ECO:0000256" key="1">
    <source>
        <dbReference type="SAM" id="MobiDB-lite"/>
    </source>
</evidence>
<dbReference type="EMBL" id="JAACNO010000795">
    <property type="protein sequence ID" value="KAF4144792.1"/>
    <property type="molecule type" value="Genomic_DNA"/>
</dbReference>
<feature type="compositionally biased region" description="Polar residues" evidence="1">
    <location>
        <begin position="132"/>
        <end position="157"/>
    </location>
</feature>
<feature type="region of interest" description="Disordered" evidence="1">
    <location>
        <begin position="1"/>
        <end position="378"/>
    </location>
</feature>
<accession>A0A833SCE3</accession>
<evidence type="ECO:0000313" key="3">
    <source>
        <dbReference type="EMBL" id="KAF4144792.1"/>
    </source>
</evidence>
<evidence type="ECO:0000313" key="4">
    <source>
        <dbReference type="Proteomes" id="UP000602510"/>
    </source>
</evidence>
<protein>
    <submittedName>
        <fullName evidence="2">Uncharacterized protein</fullName>
    </submittedName>
</protein>
<gene>
    <name evidence="2" type="ORF">GN244_ATG08753</name>
    <name evidence="3" type="ORF">GN958_ATG05960</name>
</gene>
<feature type="compositionally biased region" description="Pro residues" evidence="1">
    <location>
        <begin position="223"/>
        <end position="233"/>
    </location>
</feature>
<feature type="compositionally biased region" description="Low complexity" evidence="1">
    <location>
        <begin position="283"/>
        <end position="299"/>
    </location>
</feature>
<reference evidence="2" key="1">
    <citation type="submission" date="2020-04" db="EMBL/GenBank/DDBJ databases">
        <title>Hybrid Assembly of Korean Phytophthora infestans isolates.</title>
        <authorList>
            <person name="Prokchorchik M."/>
            <person name="Lee Y."/>
            <person name="Seo J."/>
            <person name="Cho J.-H."/>
            <person name="Park Y.-E."/>
            <person name="Jang D.-C."/>
            <person name="Im J.-S."/>
            <person name="Choi J.-G."/>
            <person name="Park H.-J."/>
            <person name="Lee G.-B."/>
            <person name="Lee Y.-G."/>
            <person name="Hong S.-Y."/>
            <person name="Cho K."/>
            <person name="Sohn K.H."/>
        </authorList>
    </citation>
    <scope>NUCLEOTIDE SEQUENCE</scope>
    <source>
        <strain evidence="2">KR_1_A1</strain>
        <strain evidence="3">KR_2_A2</strain>
    </source>
</reference>
<dbReference type="Proteomes" id="UP000704712">
    <property type="component" value="Unassembled WGS sequence"/>
</dbReference>
<feature type="compositionally biased region" description="Basic and acidic residues" evidence="1">
    <location>
        <begin position="408"/>
        <end position="424"/>
    </location>
</feature>
<feature type="region of interest" description="Disordered" evidence="1">
    <location>
        <begin position="401"/>
        <end position="437"/>
    </location>
</feature>
<dbReference type="EMBL" id="WSZM01000181">
    <property type="protein sequence ID" value="KAF4039151.1"/>
    <property type="molecule type" value="Genomic_DNA"/>
</dbReference>
<name>A0A833SCE3_PHYIN</name>
<sequence length="500" mass="53179">MNRLLQHFVDSGGSQGAPAARPPIPAPPQSSGGSYHAGNRGSYQRAAPGGPFYYQPPQPPSGFEEIPLTSQSTGAMYETVDLNADNSSQQHWGHRPPSSREGSGQNAPVSASDLFASGPPPARKLSGDNPYRRQSNHTASPFTPTTGNVTTLGNATTPPKDPFAPTQNGGATFGHAPEKDSFAAQENRNVYGNGAAHDPFAVQPPKDNGFQQQQQQQQQRQPPQQPHVSPPVDPFASSTHSSSSPFDSPGPSNGGYQTADSLFASPAPTNNGNWSQAPPSPVQAQESFSSEPPSASSLFGGEAPSPFHSTPPKPQINASTSPPKPQVSASQVRVPPSPAKSRTNIPRSPMKPPIASPPSPMMNALSPKTKPQVFMPPPSPVMKPVDHLAAAFGSMKVAIPAKSPFKPGLDDRHMKFPTGKREDDAMSNAPSIAPSRMSMLSTLDDSLKLSDMYKQMTSRLEGEKHDLLKVVASQAQEIAQMKKHIKSLELQLKKHRPQDA</sequence>
<feature type="compositionally biased region" description="Polar residues" evidence="1">
    <location>
        <begin position="316"/>
        <end position="331"/>
    </location>
</feature>
<dbReference type="AlphaFoldDB" id="A0A833SCE3"/>
<feature type="compositionally biased region" description="Polar residues" evidence="1">
    <location>
        <begin position="267"/>
        <end position="277"/>
    </location>
</feature>
<proteinExistence type="predicted"/>
<keyword evidence="4" id="KW-1185">Reference proteome</keyword>
<feature type="compositionally biased region" description="Low complexity" evidence="1">
    <location>
        <begin position="211"/>
        <end position="222"/>
    </location>
</feature>
<dbReference type="Proteomes" id="UP000602510">
    <property type="component" value="Unassembled WGS sequence"/>
</dbReference>
<feature type="compositionally biased region" description="Low complexity" evidence="1">
    <location>
        <begin position="237"/>
        <end position="255"/>
    </location>
</feature>
<organism evidence="2 4">
    <name type="scientific">Phytophthora infestans</name>
    <name type="common">Potato late blight agent</name>
    <name type="synonym">Botrytis infestans</name>
    <dbReference type="NCBI Taxonomy" id="4787"/>
    <lineage>
        <taxon>Eukaryota</taxon>
        <taxon>Sar</taxon>
        <taxon>Stramenopiles</taxon>
        <taxon>Oomycota</taxon>
        <taxon>Peronosporomycetes</taxon>
        <taxon>Peronosporales</taxon>
        <taxon>Peronosporaceae</taxon>
        <taxon>Phytophthora</taxon>
    </lineage>
</organism>
<feature type="compositionally biased region" description="Pro residues" evidence="1">
    <location>
        <begin position="349"/>
        <end position="360"/>
    </location>
</feature>
<comment type="caution">
    <text evidence="2">The sequence shown here is derived from an EMBL/GenBank/DDBJ whole genome shotgun (WGS) entry which is preliminary data.</text>
</comment>
<evidence type="ECO:0000313" key="2">
    <source>
        <dbReference type="EMBL" id="KAF4039151.1"/>
    </source>
</evidence>